<proteinExistence type="predicted"/>
<dbReference type="AlphaFoldDB" id="D4F078"/>
<dbReference type="HOGENOM" id="CLU_2842831_0_0_6"/>
<organism evidence="1 2">
    <name type="scientific">Edwardsiella tarda ATCC 23685</name>
    <dbReference type="NCBI Taxonomy" id="500638"/>
    <lineage>
        <taxon>Bacteria</taxon>
        <taxon>Pseudomonadati</taxon>
        <taxon>Pseudomonadota</taxon>
        <taxon>Gammaproteobacteria</taxon>
        <taxon>Enterobacterales</taxon>
        <taxon>Hafniaceae</taxon>
        <taxon>Edwardsiella</taxon>
    </lineage>
</organism>
<accession>D4F078</accession>
<comment type="caution">
    <text evidence="1">The sequence shown here is derived from an EMBL/GenBank/DDBJ whole genome shotgun (WGS) entry which is preliminary data.</text>
</comment>
<protein>
    <submittedName>
        <fullName evidence="1">Uncharacterized protein</fullName>
    </submittedName>
</protein>
<evidence type="ECO:0000313" key="1">
    <source>
        <dbReference type="EMBL" id="EFE24827.1"/>
    </source>
</evidence>
<dbReference type="EMBL" id="ADGK01000008">
    <property type="protein sequence ID" value="EFE24827.1"/>
    <property type="molecule type" value="Genomic_DNA"/>
</dbReference>
<evidence type="ECO:0000313" key="2">
    <source>
        <dbReference type="Proteomes" id="UP000003692"/>
    </source>
</evidence>
<sequence>MGIPVEPLFSAALRRFFCYAMWPLIIIDPVIWSAKSQRVERRHLHHGLLPAFFVTGGWTAKRQYC</sequence>
<gene>
    <name evidence="1" type="ORF">EDWATA_00101</name>
</gene>
<dbReference type="Proteomes" id="UP000003692">
    <property type="component" value="Unassembled WGS sequence"/>
</dbReference>
<reference evidence="1 2" key="1">
    <citation type="submission" date="2010-02" db="EMBL/GenBank/DDBJ databases">
        <authorList>
            <person name="Weinstock G."/>
            <person name="Sodergren E."/>
            <person name="Clifton S."/>
            <person name="Fulton L."/>
            <person name="Fulton B."/>
            <person name="Courtney L."/>
            <person name="Fronick C."/>
            <person name="Harrison M."/>
            <person name="Strong C."/>
            <person name="Farmer C."/>
            <person name="Delahaunty K."/>
            <person name="Markovic C."/>
            <person name="Hall O."/>
            <person name="Minx P."/>
            <person name="Tomlinson C."/>
            <person name="Mitreva M."/>
            <person name="Nelson J."/>
            <person name="Hou S."/>
            <person name="Wollam A."/>
            <person name="Pepin K.H."/>
            <person name="Johnson M."/>
            <person name="Bhonagiri V."/>
            <person name="Zhang X."/>
            <person name="Suruliraj S."/>
            <person name="Warren W."/>
            <person name="Chinwalla A."/>
            <person name="Mardis E.R."/>
            <person name="Wilson R.K."/>
        </authorList>
    </citation>
    <scope>NUCLEOTIDE SEQUENCE [LARGE SCALE GENOMIC DNA]</scope>
    <source>
        <strain evidence="1 2">ATCC 23685</strain>
    </source>
</reference>
<name>D4F078_EDWTA</name>